<dbReference type="InterPro" id="IPR029044">
    <property type="entry name" value="Nucleotide-diphossugar_trans"/>
</dbReference>
<comment type="caution">
    <text evidence="2">The sequence shown here is derived from an EMBL/GenBank/DDBJ whole genome shotgun (WGS) entry which is preliminary data.</text>
</comment>
<dbReference type="PANTHER" id="PTHR22916:SF3">
    <property type="entry name" value="UDP-GLCNAC:BETAGAL BETA-1,3-N-ACETYLGLUCOSAMINYLTRANSFERASE-LIKE PROTEIN 1"/>
    <property type="match status" value="1"/>
</dbReference>
<sequence length="303" mass="34057">MKDNYLVSIAINNYNYGRFLSQAIDSSLNQSYDNVEVIVVDDGSTDNSREIIASYGDKIIPVFKANGGQASAFNAGFAASRGEIICFLDADDVCLPEKAVEVVKAFGDRTDLEWCFHPLKWVDGEAKSSIERGFNYPPAGEYDLREHIKGGKLRDKLPVLPSTSGLCFRRSLLEKILPMPEAKRIGLNDGYLEFTAIALSKGLLLDRELALYRVHGNNAYSMRKDNRLVAARILTLTAYWMRVNYPFLSKFTNNIFAAALGAFWHSGGVEPEYQEFVNKYFSSLTPLEKIEINARAIYHRLKP</sequence>
<name>A0ABV4WIA6_9CYAN</name>
<organism evidence="2 3">
    <name type="scientific">Floridaenema evergladense BLCC-F167</name>
    <dbReference type="NCBI Taxonomy" id="3153639"/>
    <lineage>
        <taxon>Bacteria</taxon>
        <taxon>Bacillati</taxon>
        <taxon>Cyanobacteriota</taxon>
        <taxon>Cyanophyceae</taxon>
        <taxon>Oscillatoriophycideae</taxon>
        <taxon>Aerosakkonematales</taxon>
        <taxon>Aerosakkonemataceae</taxon>
        <taxon>Floridanema</taxon>
        <taxon>Floridanema evergladense</taxon>
    </lineage>
</organism>
<dbReference type="InterPro" id="IPR001173">
    <property type="entry name" value="Glyco_trans_2-like"/>
</dbReference>
<dbReference type="RefSeq" id="WP_413277211.1">
    <property type="nucleotide sequence ID" value="NZ_JBHFNT010000073.1"/>
</dbReference>
<gene>
    <name evidence="2" type="ORF">ACE1CA_09625</name>
</gene>
<dbReference type="Proteomes" id="UP001576780">
    <property type="component" value="Unassembled WGS sequence"/>
</dbReference>
<evidence type="ECO:0000313" key="3">
    <source>
        <dbReference type="Proteomes" id="UP001576780"/>
    </source>
</evidence>
<dbReference type="Pfam" id="PF00535">
    <property type="entry name" value="Glycos_transf_2"/>
    <property type="match status" value="1"/>
</dbReference>
<evidence type="ECO:0000259" key="1">
    <source>
        <dbReference type="Pfam" id="PF00535"/>
    </source>
</evidence>
<proteinExistence type="predicted"/>
<dbReference type="SUPFAM" id="SSF53448">
    <property type="entry name" value="Nucleotide-diphospho-sugar transferases"/>
    <property type="match status" value="1"/>
</dbReference>
<evidence type="ECO:0000313" key="2">
    <source>
        <dbReference type="EMBL" id="MFB2834780.1"/>
    </source>
</evidence>
<dbReference type="EMBL" id="JBHFNT010000073">
    <property type="protein sequence ID" value="MFB2834780.1"/>
    <property type="molecule type" value="Genomic_DNA"/>
</dbReference>
<dbReference type="Gene3D" id="3.90.550.10">
    <property type="entry name" value="Spore Coat Polysaccharide Biosynthesis Protein SpsA, Chain A"/>
    <property type="match status" value="1"/>
</dbReference>
<reference evidence="2 3" key="1">
    <citation type="submission" date="2024-09" db="EMBL/GenBank/DDBJ databases">
        <title>Floridaenema gen nov. (Aerosakkonemataceae, Aerosakkonematales ord. nov., Cyanobacteria) from benthic tropical and subtropical fresh waters, with the description of four new species.</title>
        <authorList>
            <person name="Moretto J.A."/>
            <person name="Berthold D.E."/>
            <person name="Lefler F.W."/>
            <person name="Huang I.-S."/>
            <person name="Laughinghouse H. IV."/>
        </authorList>
    </citation>
    <scope>NUCLEOTIDE SEQUENCE [LARGE SCALE GENOMIC DNA]</scope>
    <source>
        <strain evidence="2 3">BLCC-F167</strain>
    </source>
</reference>
<accession>A0ABV4WIA6</accession>
<feature type="domain" description="Glycosyltransferase 2-like" evidence="1">
    <location>
        <begin position="8"/>
        <end position="130"/>
    </location>
</feature>
<dbReference type="PANTHER" id="PTHR22916">
    <property type="entry name" value="GLYCOSYLTRANSFERASE"/>
    <property type="match status" value="1"/>
</dbReference>
<protein>
    <submittedName>
        <fullName evidence="2">Glycosyltransferase family 2 protein</fullName>
    </submittedName>
</protein>
<keyword evidence="3" id="KW-1185">Reference proteome</keyword>